<dbReference type="InterPro" id="IPR000159">
    <property type="entry name" value="RA_dom"/>
</dbReference>
<gene>
    <name evidence="4" type="primary">RASSF4</name>
    <name evidence="4" type="synonym">rassf4a</name>
</gene>
<dbReference type="GeneTree" id="ENSGT00940000160176"/>
<feature type="compositionally biased region" description="Acidic residues" evidence="1">
    <location>
        <begin position="164"/>
        <end position="175"/>
    </location>
</feature>
<dbReference type="FunCoup" id="A0A3B3H458">
    <property type="interactions" value="686"/>
</dbReference>
<dbReference type="CDD" id="cd21894">
    <property type="entry name" value="SARAH_RASSF4"/>
    <property type="match status" value="1"/>
</dbReference>
<dbReference type="Bgee" id="ENSORLG00000009072">
    <property type="expression patterns" value="Expressed in pharyngeal gill and 14 other cell types or tissues"/>
</dbReference>
<dbReference type="GO" id="GO:0007165">
    <property type="term" value="P:signal transduction"/>
    <property type="evidence" value="ECO:0000318"/>
    <property type="project" value="GO_Central"/>
</dbReference>
<protein>
    <submittedName>
        <fullName evidence="4">Ras association domain family member 4a</fullName>
    </submittedName>
</protein>
<dbReference type="SUPFAM" id="SSF54236">
    <property type="entry name" value="Ubiquitin-like"/>
    <property type="match status" value="1"/>
</dbReference>
<dbReference type="InterPro" id="IPR033614">
    <property type="entry name" value="RASSF1-6"/>
</dbReference>
<dbReference type="SMART" id="SM00314">
    <property type="entry name" value="RA"/>
    <property type="match status" value="1"/>
</dbReference>
<reference evidence="4" key="3">
    <citation type="submission" date="2025-09" db="UniProtKB">
        <authorList>
            <consortium name="Ensembl"/>
        </authorList>
    </citation>
    <scope>IDENTIFICATION</scope>
    <source>
        <strain evidence="4">Hd-rR</strain>
    </source>
</reference>
<evidence type="ECO:0000259" key="2">
    <source>
        <dbReference type="PROSITE" id="PS50200"/>
    </source>
</evidence>
<organism evidence="4 5">
    <name type="scientific">Oryzias latipes</name>
    <name type="common">Japanese rice fish</name>
    <name type="synonym">Japanese killifish</name>
    <dbReference type="NCBI Taxonomy" id="8090"/>
    <lineage>
        <taxon>Eukaryota</taxon>
        <taxon>Metazoa</taxon>
        <taxon>Chordata</taxon>
        <taxon>Craniata</taxon>
        <taxon>Vertebrata</taxon>
        <taxon>Euteleostomi</taxon>
        <taxon>Actinopterygii</taxon>
        <taxon>Neopterygii</taxon>
        <taxon>Teleostei</taxon>
        <taxon>Neoteleostei</taxon>
        <taxon>Acanthomorphata</taxon>
        <taxon>Ovalentaria</taxon>
        <taxon>Atherinomorphae</taxon>
        <taxon>Beloniformes</taxon>
        <taxon>Adrianichthyidae</taxon>
        <taxon>Oryziinae</taxon>
        <taxon>Oryzias</taxon>
    </lineage>
</organism>
<dbReference type="PROSITE" id="PS50200">
    <property type="entry name" value="RA"/>
    <property type="match status" value="1"/>
</dbReference>
<dbReference type="InterPro" id="IPR029071">
    <property type="entry name" value="Ubiquitin-like_domsf"/>
</dbReference>
<feature type="domain" description="SARAH" evidence="3">
    <location>
        <begin position="313"/>
        <end position="360"/>
    </location>
</feature>
<dbReference type="PROSITE" id="PS50951">
    <property type="entry name" value="SARAH"/>
    <property type="match status" value="1"/>
</dbReference>
<dbReference type="Proteomes" id="UP000001038">
    <property type="component" value="Chromosome 15"/>
</dbReference>
<dbReference type="PANTHER" id="PTHR22738">
    <property type="entry name" value="RASSF"/>
    <property type="match status" value="1"/>
</dbReference>
<keyword evidence="5" id="KW-1185">Reference proteome</keyword>
<dbReference type="STRING" id="8090.ENSORLP00000026274"/>
<feature type="compositionally biased region" description="Polar residues" evidence="1">
    <location>
        <begin position="144"/>
        <end position="158"/>
    </location>
</feature>
<reference evidence="4" key="2">
    <citation type="submission" date="2025-08" db="UniProtKB">
        <authorList>
            <consortium name="Ensembl"/>
        </authorList>
    </citation>
    <scope>IDENTIFICATION</scope>
    <source>
        <strain evidence="4">Hd-rR</strain>
    </source>
</reference>
<dbReference type="PANTHER" id="PTHR22738:SF4">
    <property type="entry name" value="RAS ASSOCIATION DOMAIN-CONTAINING PROTEIN 4"/>
    <property type="match status" value="1"/>
</dbReference>
<proteinExistence type="predicted"/>
<dbReference type="InterPro" id="IPR011524">
    <property type="entry name" value="SARAH_dom"/>
</dbReference>
<name>A0A3B3H458_ORYLA</name>
<evidence type="ECO:0000313" key="5">
    <source>
        <dbReference type="Proteomes" id="UP000001038"/>
    </source>
</evidence>
<evidence type="ECO:0000256" key="1">
    <source>
        <dbReference type="SAM" id="MobiDB-lite"/>
    </source>
</evidence>
<dbReference type="Gene3D" id="3.10.20.90">
    <property type="entry name" value="Phosphatidylinositol 3-kinase Catalytic Subunit, Chain A, domain 1"/>
    <property type="match status" value="1"/>
</dbReference>
<dbReference type="Pfam" id="PF16517">
    <property type="entry name" value="Nore1-SARAH"/>
    <property type="match status" value="1"/>
</dbReference>
<evidence type="ECO:0000259" key="3">
    <source>
        <dbReference type="PROSITE" id="PS50951"/>
    </source>
</evidence>
<dbReference type="Pfam" id="PF00788">
    <property type="entry name" value="RA"/>
    <property type="match status" value="1"/>
</dbReference>
<dbReference type="AlphaFoldDB" id="A0A3B3H458"/>
<feature type="domain" description="Ras-associating" evidence="2">
    <location>
        <begin position="217"/>
        <end position="305"/>
    </location>
</feature>
<dbReference type="InParanoid" id="A0A3B3H458"/>
<feature type="region of interest" description="Disordered" evidence="1">
    <location>
        <begin position="144"/>
        <end position="175"/>
    </location>
</feature>
<accession>A0A3B3H458</accession>
<sequence>MSSKQSSSDIFGVGCQPQTNVWELLSEISGNYFDRGNRFGSNNDLHNRLQTYLDETSLLQTGSACATGPARTLATELLWHLSSRISSMKTAADNHCFVFFLYSQEGGELILEGLLNIYWGLYRPIRLQMFDDNERFCLNRSSAAPRSSFESNNNSQIRRTAPAGDEEGVQEEEDCPQLLRTRSDASFMRVQRRSNTHTAGDLQRLRTHRFSINGHFYNHKTSVFTPAFGSVTNVRVNSSMTTRHVLNLLLHKFRVENKCEEFVLYMVHESGERIRLRDDERPLVTRVLHGPCEKISKIFIKEADLGEEVTYDVAQYIKFEIPVLDSFVEKLKEEEEREITKLTKKYSALKSMIVHQLEGKAVTSDRV</sequence>
<evidence type="ECO:0000313" key="4">
    <source>
        <dbReference type="Ensembl" id="ENSORLP00000026274.1"/>
    </source>
</evidence>
<reference evidence="4 5" key="1">
    <citation type="journal article" date="2007" name="Nature">
        <title>The medaka draft genome and insights into vertebrate genome evolution.</title>
        <authorList>
            <person name="Kasahara M."/>
            <person name="Naruse K."/>
            <person name="Sasaki S."/>
            <person name="Nakatani Y."/>
            <person name="Qu W."/>
            <person name="Ahsan B."/>
            <person name="Yamada T."/>
            <person name="Nagayasu Y."/>
            <person name="Doi K."/>
            <person name="Kasai Y."/>
            <person name="Jindo T."/>
            <person name="Kobayashi D."/>
            <person name="Shimada A."/>
            <person name="Toyoda A."/>
            <person name="Kuroki Y."/>
            <person name="Fujiyama A."/>
            <person name="Sasaki T."/>
            <person name="Shimizu A."/>
            <person name="Asakawa S."/>
            <person name="Shimizu N."/>
            <person name="Hashimoto S."/>
            <person name="Yang J."/>
            <person name="Lee Y."/>
            <person name="Matsushima K."/>
            <person name="Sugano S."/>
            <person name="Sakaizumi M."/>
            <person name="Narita T."/>
            <person name="Ohishi K."/>
            <person name="Haga S."/>
            <person name="Ohta F."/>
            <person name="Nomoto H."/>
            <person name="Nogata K."/>
            <person name="Morishita T."/>
            <person name="Endo T."/>
            <person name="Shin-I T."/>
            <person name="Takeda H."/>
            <person name="Morishita S."/>
            <person name="Kohara Y."/>
        </authorList>
    </citation>
    <scope>NUCLEOTIDE SEQUENCE [LARGE SCALE GENOMIC DNA]</scope>
    <source>
        <strain evidence="4 5">Hd-rR</strain>
    </source>
</reference>
<dbReference type="Ensembl" id="ENSORLT00000032397.1">
    <property type="protein sequence ID" value="ENSORLP00000026274.1"/>
    <property type="gene ID" value="ENSORLG00000009072.2"/>
</dbReference>